<dbReference type="AlphaFoldDB" id="A0A7W7QN26"/>
<feature type="compositionally biased region" description="Pro residues" evidence="1">
    <location>
        <begin position="310"/>
        <end position="328"/>
    </location>
</feature>
<feature type="compositionally biased region" description="Basic and acidic residues" evidence="1">
    <location>
        <begin position="387"/>
        <end position="415"/>
    </location>
</feature>
<organism evidence="2 3">
    <name type="scientific">Streptosporangium saharense</name>
    <dbReference type="NCBI Taxonomy" id="1706840"/>
    <lineage>
        <taxon>Bacteria</taxon>
        <taxon>Bacillati</taxon>
        <taxon>Actinomycetota</taxon>
        <taxon>Actinomycetes</taxon>
        <taxon>Streptosporangiales</taxon>
        <taxon>Streptosporangiaceae</taxon>
        <taxon>Streptosporangium</taxon>
    </lineage>
</organism>
<evidence type="ECO:0000313" key="2">
    <source>
        <dbReference type="EMBL" id="MBB4916612.1"/>
    </source>
</evidence>
<comment type="caution">
    <text evidence="2">The sequence shown here is derived from an EMBL/GenBank/DDBJ whole genome shotgun (WGS) entry which is preliminary data.</text>
</comment>
<proteinExistence type="predicted"/>
<protein>
    <submittedName>
        <fullName evidence="2">Uncharacterized protein</fullName>
    </submittedName>
</protein>
<feature type="compositionally biased region" description="Low complexity" evidence="1">
    <location>
        <begin position="348"/>
        <end position="371"/>
    </location>
</feature>
<reference evidence="2 3" key="1">
    <citation type="submission" date="2020-08" db="EMBL/GenBank/DDBJ databases">
        <title>Genomic Encyclopedia of Type Strains, Phase III (KMG-III): the genomes of soil and plant-associated and newly described type strains.</title>
        <authorList>
            <person name="Whitman W."/>
        </authorList>
    </citation>
    <scope>NUCLEOTIDE SEQUENCE [LARGE SCALE GENOMIC DNA]</scope>
    <source>
        <strain evidence="2 3">CECT 8840</strain>
    </source>
</reference>
<feature type="compositionally biased region" description="Low complexity" evidence="1">
    <location>
        <begin position="203"/>
        <end position="218"/>
    </location>
</feature>
<evidence type="ECO:0000313" key="3">
    <source>
        <dbReference type="Proteomes" id="UP000552644"/>
    </source>
</evidence>
<dbReference type="EMBL" id="JACHJP010000003">
    <property type="protein sequence ID" value="MBB4916612.1"/>
    <property type="molecule type" value="Genomic_DNA"/>
</dbReference>
<accession>A0A7W7QN26</accession>
<dbReference type="Proteomes" id="UP000552644">
    <property type="component" value="Unassembled WGS sequence"/>
</dbReference>
<name>A0A7W7QN26_9ACTN</name>
<feature type="region of interest" description="Disordered" evidence="1">
    <location>
        <begin position="179"/>
        <end position="415"/>
    </location>
</feature>
<feature type="region of interest" description="Disordered" evidence="1">
    <location>
        <begin position="76"/>
        <end position="113"/>
    </location>
</feature>
<feature type="region of interest" description="Disordered" evidence="1">
    <location>
        <begin position="144"/>
        <end position="164"/>
    </location>
</feature>
<gene>
    <name evidence="2" type="ORF">FHS44_003700</name>
</gene>
<dbReference type="RefSeq" id="WP_184716104.1">
    <property type="nucleotide sequence ID" value="NZ_JACHJP010000003.1"/>
</dbReference>
<evidence type="ECO:0000256" key="1">
    <source>
        <dbReference type="SAM" id="MobiDB-lite"/>
    </source>
</evidence>
<sequence length="415" mass="44732">MSEVVPLPSFGEVFFDERGQERVLRVTWHEGTLVLSLWRGEMCTASFRMPMNDVGRLVDTLDEGFVEAGGQYPDEVGEPAGQGGAYQDPNGFPGTGQYARPVPEDYASPPQYADPAATQVVPMAEEPRPAALSPTDVLVARGTVPPPPVQQPPAGYGPDGVVPRENMIVNDSLAYGQPAEQAGHGQAEPVYQMPGDLYPPQQPAYGGAAPQGYGAQDYGTPPQDPYGTARQPDPFATPAQQPDPFAQQHRPDPYGAAPQQPVDPYGAAPQQQPVDPYGGAPQGQRHADPYTQAGMTDPSGFTAPSYNAPPSSPPQPDPYGGYPPPAQPDPYAFGARQAGHPADLRDLYGAPGYQEQQPQQPAYQEPPAYQQDVDPSDPLGIFGGQQQERRSRSRSQDAHSTGERLRPDREERRDW</sequence>
<keyword evidence="3" id="KW-1185">Reference proteome</keyword>